<comment type="caution">
    <text evidence="1">The sequence shown here is derived from an EMBL/GenBank/DDBJ whole genome shotgun (WGS) entry which is preliminary data.</text>
</comment>
<protein>
    <recommendedName>
        <fullName evidence="3">PilZ domain-containing protein</fullName>
    </recommendedName>
</protein>
<reference evidence="1" key="2">
    <citation type="submission" date="2023-01" db="EMBL/GenBank/DDBJ databases">
        <title>Draft genome sequence of Sneathiella chinensis strain NBRC 103408.</title>
        <authorList>
            <person name="Sun Q."/>
            <person name="Mori K."/>
        </authorList>
    </citation>
    <scope>NUCLEOTIDE SEQUENCE</scope>
    <source>
        <strain evidence="1">NBRC 103408</strain>
    </source>
</reference>
<dbReference type="EMBL" id="BSNF01000007">
    <property type="protein sequence ID" value="GLQ06824.1"/>
    <property type="molecule type" value="Genomic_DNA"/>
</dbReference>
<dbReference type="Proteomes" id="UP001161409">
    <property type="component" value="Unassembled WGS sequence"/>
</dbReference>
<reference evidence="1" key="1">
    <citation type="journal article" date="2014" name="Int. J. Syst. Evol. Microbiol.">
        <title>Complete genome of a new Firmicutes species belonging to the dominant human colonic microbiota ('Ruminococcus bicirculans') reveals two chromosomes and a selective capacity to utilize plant glucans.</title>
        <authorList>
            <consortium name="NISC Comparative Sequencing Program"/>
            <person name="Wegmann U."/>
            <person name="Louis P."/>
            <person name="Goesmann A."/>
            <person name="Henrissat B."/>
            <person name="Duncan S.H."/>
            <person name="Flint H.J."/>
        </authorList>
    </citation>
    <scope>NUCLEOTIDE SEQUENCE</scope>
    <source>
        <strain evidence="1">NBRC 103408</strain>
    </source>
</reference>
<evidence type="ECO:0000313" key="1">
    <source>
        <dbReference type="EMBL" id="GLQ06824.1"/>
    </source>
</evidence>
<organism evidence="1 2">
    <name type="scientific">Sneathiella chinensis</name>
    <dbReference type="NCBI Taxonomy" id="349750"/>
    <lineage>
        <taxon>Bacteria</taxon>
        <taxon>Pseudomonadati</taxon>
        <taxon>Pseudomonadota</taxon>
        <taxon>Alphaproteobacteria</taxon>
        <taxon>Sneathiellales</taxon>
        <taxon>Sneathiellaceae</taxon>
        <taxon>Sneathiella</taxon>
    </lineage>
</organism>
<evidence type="ECO:0000313" key="2">
    <source>
        <dbReference type="Proteomes" id="UP001161409"/>
    </source>
</evidence>
<sequence>MLHTQEITTSIPNRFEQRDSFRVSSPVLKVEINGQSFRTKNWSLNGLLLEGLPSEACLDHGVTGIFGPDGSAEMCQFSGRIVRIDLKQEQFAIELDGSSREVAALLPLWVLKYNRD</sequence>
<evidence type="ECO:0008006" key="3">
    <source>
        <dbReference type="Google" id="ProtNLM"/>
    </source>
</evidence>
<gene>
    <name evidence="1" type="ORF">GCM10007924_20450</name>
</gene>
<keyword evidence="2" id="KW-1185">Reference proteome</keyword>
<name>A0ABQ5U4J5_9PROT</name>
<proteinExistence type="predicted"/>
<dbReference type="RefSeq" id="WP_169562092.1">
    <property type="nucleotide sequence ID" value="NZ_BSNF01000007.1"/>
</dbReference>
<accession>A0ABQ5U4J5</accession>